<organism evidence="2 3">
    <name type="scientific">Auricularia subglabra (strain TFB-10046 / SS5)</name>
    <name type="common">White-rot fungus</name>
    <name type="synonym">Auricularia delicata (strain TFB10046)</name>
    <dbReference type="NCBI Taxonomy" id="717982"/>
    <lineage>
        <taxon>Eukaryota</taxon>
        <taxon>Fungi</taxon>
        <taxon>Dikarya</taxon>
        <taxon>Basidiomycota</taxon>
        <taxon>Agaricomycotina</taxon>
        <taxon>Agaricomycetes</taxon>
        <taxon>Auriculariales</taxon>
        <taxon>Auriculariaceae</taxon>
        <taxon>Auricularia</taxon>
    </lineage>
</organism>
<evidence type="ECO:0000256" key="1">
    <source>
        <dbReference type="SAM" id="Coils"/>
    </source>
</evidence>
<feature type="coiled-coil region" evidence="1">
    <location>
        <begin position="141"/>
        <end position="193"/>
    </location>
</feature>
<evidence type="ECO:0000313" key="3">
    <source>
        <dbReference type="Proteomes" id="UP000006514"/>
    </source>
</evidence>
<sequence>VFHAYGHQWACQVVFHPRKCAGFGFTDGEGCERFWSSIRHLIAGLRVSGYHRRLFILDRQMHSLDKESVWKLATWLRKRYQVAQRRLSDAQLVLDACGETEEELAAQWKAQVEAQMEKHPRQSQSAADKQIDKILLTVGTIDDLKEQIADDRKRLRKSRKLSTSEKNTLTASIEATRREIGSLQAKVDSMQNALGTEHCRRLESMRGSEYLSARVNARALRAKIRQALVAHKFERRKVERAYRHQLLEAKEHAQTKDLVHRRERGISAMVLKFNKLVERMVVLIKEGKKPRGRARFPRKLEAKKLFKLDIDDEIWQEDPGLGPQDEDDLPRYLSDLNVQRGMTALLEKNRCLEE</sequence>
<reference evidence="3" key="1">
    <citation type="journal article" date="2012" name="Science">
        <title>The Paleozoic origin of enzymatic lignin decomposition reconstructed from 31 fungal genomes.</title>
        <authorList>
            <person name="Floudas D."/>
            <person name="Binder M."/>
            <person name="Riley R."/>
            <person name="Barry K."/>
            <person name="Blanchette R.A."/>
            <person name="Henrissat B."/>
            <person name="Martinez A.T."/>
            <person name="Otillar R."/>
            <person name="Spatafora J.W."/>
            <person name="Yadav J.S."/>
            <person name="Aerts A."/>
            <person name="Benoit I."/>
            <person name="Boyd A."/>
            <person name="Carlson A."/>
            <person name="Copeland A."/>
            <person name="Coutinho P.M."/>
            <person name="de Vries R.P."/>
            <person name="Ferreira P."/>
            <person name="Findley K."/>
            <person name="Foster B."/>
            <person name="Gaskell J."/>
            <person name="Glotzer D."/>
            <person name="Gorecki P."/>
            <person name="Heitman J."/>
            <person name="Hesse C."/>
            <person name="Hori C."/>
            <person name="Igarashi K."/>
            <person name="Jurgens J.A."/>
            <person name="Kallen N."/>
            <person name="Kersten P."/>
            <person name="Kohler A."/>
            <person name="Kuees U."/>
            <person name="Kumar T.K.A."/>
            <person name="Kuo A."/>
            <person name="LaButti K."/>
            <person name="Larrondo L.F."/>
            <person name="Lindquist E."/>
            <person name="Ling A."/>
            <person name="Lombard V."/>
            <person name="Lucas S."/>
            <person name="Lundell T."/>
            <person name="Martin R."/>
            <person name="McLaughlin D.J."/>
            <person name="Morgenstern I."/>
            <person name="Morin E."/>
            <person name="Murat C."/>
            <person name="Nagy L.G."/>
            <person name="Nolan M."/>
            <person name="Ohm R.A."/>
            <person name="Patyshakuliyeva A."/>
            <person name="Rokas A."/>
            <person name="Ruiz-Duenas F.J."/>
            <person name="Sabat G."/>
            <person name="Salamov A."/>
            <person name="Samejima M."/>
            <person name="Schmutz J."/>
            <person name="Slot J.C."/>
            <person name="St John F."/>
            <person name="Stenlid J."/>
            <person name="Sun H."/>
            <person name="Sun S."/>
            <person name="Syed K."/>
            <person name="Tsang A."/>
            <person name="Wiebenga A."/>
            <person name="Young D."/>
            <person name="Pisabarro A."/>
            <person name="Eastwood D.C."/>
            <person name="Martin F."/>
            <person name="Cullen D."/>
            <person name="Grigoriev I.V."/>
            <person name="Hibbett D.S."/>
        </authorList>
    </citation>
    <scope>NUCLEOTIDE SEQUENCE [LARGE SCALE GENOMIC DNA]</scope>
    <source>
        <strain evidence="3">TFB10046</strain>
    </source>
</reference>
<keyword evidence="3" id="KW-1185">Reference proteome</keyword>
<feature type="non-terminal residue" evidence="2">
    <location>
        <position position="1"/>
    </location>
</feature>
<dbReference type="PANTHER" id="PTHR33096:SF1">
    <property type="entry name" value="CXC1-LIKE CYSTEINE CLUSTER ASSOCIATED WITH KDZ TRANSPOSASES DOMAIN-CONTAINING PROTEIN"/>
    <property type="match status" value="1"/>
</dbReference>
<proteinExistence type="predicted"/>
<dbReference type="EMBL" id="JH687810">
    <property type="protein sequence ID" value="EJD39760.1"/>
    <property type="molecule type" value="Genomic_DNA"/>
</dbReference>
<dbReference type="InParanoid" id="J0WW95"/>
<dbReference type="Proteomes" id="UP000006514">
    <property type="component" value="Unassembled WGS sequence"/>
</dbReference>
<dbReference type="KEGG" id="adl:AURDEDRAFT_40155"/>
<protein>
    <submittedName>
        <fullName evidence="2">Uncharacterized protein</fullName>
    </submittedName>
</protein>
<gene>
    <name evidence="2" type="ORF">AURDEDRAFT_40155</name>
</gene>
<dbReference type="Pfam" id="PF18758">
    <property type="entry name" value="KDZ"/>
    <property type="match status" value="1"/>
</dbReference>
<dbReference type="OrthoDB" id="3364670at2759"/>
<keyword evidence="1" id="KW-0175">Coiled coil</keyword>
<dbReference type="eggNOG" id="ENOG502S2AH">
    <property type="taxonomic scope" value="Eukaryota"/>
</dbReference>
<dbReference type="InterPro" id="IPR040521">
    <property type="entry name" value="KDZ"/>
</dbReference>
<dbReference type="PANTHER" id="PTHR33096">
    <property type="entry name" value="CXC2 DOMAIN-CONTAINING PROTEIN"/>
    <property type="match status" value="1"/>
</dbReference>
<evidence type="ECO:0000313" key="2">
    <source>
        <dbReference type="EMBL" id="EJD39760.1"/>
    </source>
</evidence>
<dbReference type="AlphaFoldDB" id="J0WW95"/>
<feature type="non-terminal residue" evidence="2">
    <location>
        <position position="354"/>
    </location>
</feature>
<name>J0WW95_AURST</name>
<dbReference type="OMA" id="CASAYLH"/>
<accession>J0WW95</accession>